<proteinExistence type="predicted"/>
<dbReference type="EMBL" id="FUZU01000002">
    <property type="protein sequence ID" value="SKC71709.1"/>
    <property type="molecule type" value="Genomic_DNA"/>
</dbReference>
<accession>A0A1T5L7V6</accession>
<evidence type="ECO:0008006" key="3">
    <source>
        <dbReference type="Google" id="ProtNLM"/>
    </source>
</evidence>
<dbReference type="OrthoDB" id="8418771at2"/>
<organism evidence="1 2">
    <name type="scientific">Ohtaekwangia koreensis</name>
    <dbReference type="NCBI Taxonomy" id="688867"/>
    <lineage>
        <taxon>Bacteria</taxon>
        <taxon>Pseudomonadati</taxon>
        <taxon>Bacteroidota</taxon>
        <taxon>Cytophagia</taxon>
        <taxon>Cytophagales</taxon>
        <taxon>Fulvivirgaceae</taxon>
        <taxon>Ohtaekwangia</taxon>
    </lineage>
</organism>
<reference evidence="1 2" key="1">
    <citation type="submission" date="2017-02" db="EMBL/GenBank/DDBJ databases">
        <authorList>
            <person name="Peterson S.W."/>
        </authorList>
    </citation>
    <scope>NUCLEOTIDE SEQUENCE [LARGE SCALE GENOMIC DNA]</scope>
    <source>
        <strain evidence="1 2">DSM 25262</strain>
    </source>
</reference>
<evidence type="ECO:0000313" key="2">
    <source>
        <dbReference type="Proteomes" id="UP000190961"/>
    </source>
</evidence>
<keyword evidence="2" id="KW-1185">Reference proteome</keyword>
<protein>
    <recommendedName>
        <fullName evidence="3">Phosphoribosylpyrophosphate synthetase</fullName>
    </recommendedName>
</protein>
<dbReference type="RefSeq" id="WP_143785758.1">
    <property type="nucleotide sequence ID" value="NZ_FUZU01000002.1"/>
</dbReference>
<dbReference type="AlphaFoldDB" id="A0A1T5L7V6"/>
<sequence length="115" mass="12890">MAQTTPIPQMKTLNACLDKMIEQGYTENFKAENGGLQSLDSNKVYSPRDIKVVNFYRFEGISNPDDNSILYVIETSDGKKGTLIDAYGAYADPAVAKLIVDIDEIQKQEHFSEKH</sequence>
<gene>
    <name evidence="1" type="ORF">SAMN05660236_2651</name>
</gene>
<dbReference type="STRING" id="688867.SAMN05660236_2651"/>
<dbReference type="Proteomes" id="UP000190961">
    <property type="component" value="Unassembled WGS sequence"/>
</dbReference>
<name>A0A1T5L7V6_9BACT</name>
<evidence type="ECO:0000313" key="1">
    <source>
        <dbReference type="EMBL" id="SKC71709.1"/>
    </source>
</evidence>